<dbReference type="InterPro" id="IPR047641">
    <property type="entry name" value="ABC_transpr_MalK/UgpC-like"/>
</dbReference>
<name>A0A0U2NH40_9GAMM</name>
<evidence type="ECO:0000256" key="1">
    <source>
        <dbReference type="ARBA" id="ARBA00022448"/>
    </source>
</evidence>
<dbReference type="InterPro" id="IPR015853">
    <property type="entry name" value="ABC_transpr_FbpC"/>
</dbReference>
<dbReference type="CDD" id="cd03259">
    <property type="entry name" value="ABC_Carb_Solutes_like"/>
    <property type="match status" value="1"/>
</dbReference>
<evidence type="ECO:0000259" key="6">
    <source>
        <dbReference type="PROSITE" id="PS50893"/>
    </source>
</evidence>
<dbReference type="InterPro" id="IPR003593">
    <property type="entry name" value="AAA+_ATPase"/>
</dbReference>
<gene>
    <name evidence="7" type="primary">afuC</name>
    <name evidence="7" type="ORF">PTRA_a2005</name>
</gene>
<evidence type="ECO:0000256" key="2">
    <source>
        <dbReference type="ARBA" id="ARBA00022475"/>
    </source>
</evidence>
<protein>
    <submittedName>
        <fullName evidence="7">Iron(III) transport system ATP-binding protein</fullName>
    </submittedName>
</protein>
<proteinExistence type="predicted"/>
<dbReference type="OrthoDB" id="9802264at2"/>
<dbReference type="SMART" id="SM00382">
    <property type="entry name" value="AAA"/>
    <property type="match status" value="1"/>
</dbReference>
<dbReference type="InterPro" id="IPR008995">
    <property type="entry name" value="Mo/tungstate-bd_C_term_dom"/>
</dbReference>
<evidence type="ECO:0000256" key="3">
    <source>
        <dbReference type="ARBA" id="ARBA00022741"/>
    </source>
</evidence>
<organism evidence="7">
    <name type="scientific">Pseudoalteromonas translucida KMM 520</name>
    <dbReference type="NCBI Taxonomy" id="1315283"/>
    <lineage>
        <taxon>Bacteria</taxon>
        <taxon>Pseudomonadati</taxon>
        <taxon>Pseudomonadota</taxon>
        <taxon>Gammaproteobacteria</taxon>
        <taxon>Alteromonadales</taxon>
        <taxon>Pseudoalteromonadaceae</taxon>
        <taxon>Pseudoalteromonas</taxon>
    </lineage>
</organism>
<keyword evidence="3" id="KW-0547">Nucleotide-binding</keyword>
<dbReference type="GO" id="GO:0015408">
    <property type="term" value="F:ABC-type ferric iron transporter activity"/>
    <property type="evidence" value="ECO:0007669"/>
    <property type="project" value="InterPro"/>
</dbReference>
<dbReference type="GO" id="GO:0016887">
    <property type="term" value="F:ATP hydrolysis activity"/>
    <property type="evidence" value="ECO:0007669"/>
    <property type="project" value="InterPro"/>
</dbReference>
<evidence type="ECO:0000256" key="4">
    <source>
        <dbReference type="ARBA" id="ARBA00022840"/>
    </source>
</evidence>
<dbReference type="InterPro" id="IPR003439">
    <property type="entry name" value="ABC_transporter-like_ATP-bd"/>
</dbReference>
<dbReference type="PANTHER" id="PTHR43875:SF1">
    <property type="entry name" value="OSMOPROTECTIVE COMPOUNDS UPTAKE ATP-BINDING PROTEIN GGTA"/>
    <property type="match status" value="1"/>
</dbReference>
<dbReference type="Proteomes" id="UP000065261">
    <property type="component" value="Chromosome I"/>
</dbReference>
<dbReference type="GO" id="GO:0055052">
    <property type="term" value="C:ATP-binding cassette (ABC) transporter complex, substrate-binding subunit-containing"/>
    <property type="evidence" value="ECO:0007669"/>
    <property type="project" value="TreeGrafter"/>
</dbReference>
<dbReference type="SUPFAM" id="SSF50331">
    <property type="entry name" value="MOP-like"/>
    <property type="match status" value="1"/>
</dbReference>
<accession>A0A0U2NH40</accession>
<dbReference type="InterPro" id="IPR017871">
    <property type="entry name" value="ABC_transporter-like_CS"/>
</dbReference>
<dbReference type="PROSITE" id="PS00211">
    <property type="entry name" value="ABC_TRANSPORTER_1"/>
    <property type="match status" value="1"/>
</dbReference>
<evidence type="ECO:0000256" key="5">
    <source>
        <dbReference type="ARBA" id="ARBA00023136"/>
    </source>
</evidence>
<sequence>MLSVSQLSIDYGSNRVVSDLNLSLGNNEILMLVGPTGCGKSTILQALAGLIPISEGEINSGKWRATPKITVPAEKRSVGMVFQDFALFPHLTVQQNIYFRLKDTSPGEHWIKLLGLDEFRNKKPATLSGGQKQRVALARTLAHQPDFVLLDEPLSNLDAALKDMLRWDIRNALKAAGVPAIWVTHDQEEALSVGDRVGVLQGGKIQQIDTPERCFSTPNNRFVARFLGEASFISGQFSQGQATTSIGNAPAHGVDCDSGDVDVLLRPDDVLLVQSSVGNNGEVIWVRFEGGSRLCAIKLACGAVVTSRVSHEIVVNPGDAVHVSLSTSHPLAVYKQLAQ</sequence>
<dbReference type="AlphaFoldDB" id="A0A0U2NH40"/>
<dbReference type="EMBL" id="CP011034">
    <property type="protein sequence ID" value="ALS33139.1"/>
    <property type="molecule type" value="Genomic_DNA"/>
</dbReference>
<keyword evidence="1" id="KW-0813">Transport</keyword>
<dbReference type="InterPro" id="IPR027417">
    <property type="entry name" value="P-loop_NTPase"/>
</dbReference>
<dbReference type="SUPFAM" id="SSF52540">
    <property type="entry name" value="P-loop containing nucleoside triphosphate hydrolases"/>
    <property type="match status" value="1"/>
</dbReference>
<keyword evidence="5" id="KW-0472">Membrane</keyword>
<dbReference type="PROSITE" id="PS50893">
    <property type="entry name" value="ABC_TRANSPORTER_2"/>
    <property type="match status" value="1"/>
</dbReference>
<dbReference type="Gene3D" id="3.40.50.300">
    <property type="entry name" value="P-loop containing nucleotide triphosphate hydrolases"/>
    <property type="match status" value="1"/>
</dbReference>
<keyword evidence="4 7" id="KW-0067">ATP-binding</keyword>
<evidence type="ECO:0000313" key="8">
    <source>
        <dbReference type="Proteomes" id="UP000065261"/>
    </source>
</evidence>
<dbReference type="GO" id="GO:0005524">
    <property type="term" value="F:ATP binding"/>
    <property type="evidence" value="ECO:0007669"/>
    <property type="project" value="UniProtKB-KW"/>
</dbReference>
<dbReference type="PATRIC" id="fig|1315283.4.peg.1731"/>
<keyword evidence="2" id="KW-1003">Cell membrane</keyword>
<dbReference type="PANTHER" id="PTHR43875">
    <property type="entry name" value="MALTODEXTRIN IMPORT ATP-BINDING PROTEIN MSMX"/>
    <property type="match status" value="1"/>
</dbReference>
<dbReference type="KEGG" id="ptn:PTRA_a2005"/>
<dbReference type="Pfam" id="PF00005">
    <property type="entry name" value="ABC_tran"/>
    <property type="match status" value="1"/>
</dbReference>
<dbReference type="RefSeq" id="WP_058373460.1">
    <property type="nucleotide sequence ID" value="NZ_CP011034.1"/>
</dbReference>
<evidence type="ECO:0000313" key="7">
    <source>
        <dbReference type="EMBL" id="ALS33139.1"/>
    </source>
</evidence>
<feature type="domain" description="ABC transporter" evidence="6">
    <location>
        <begin position="2"/>
        <end position="227"/>
    </location>
</feature>
<reference evidence="7 8" key="1">
    <citation type="submission" date="2015-03" db="EMBL/GenBank/DDBJ databases">
        <authorList>
            <person name="Murphy D."/>
        </authorList>
    </citation>
    <scope>NUCLEOTIDE SEQUENCE [LARGE SCALE GENOMIC DNA]</scope>
    <source>
        <strain evidence="7 8">KMM 520</strain>
    </source>
</reference>